<gene>
    <name evidence="15" type="ORF">DBRI00130_LOCUS19681</name>
    <name evidence="13" type="ORF">DBRI1063_LOCUS1063</name>
    <name evidence="14" type="ORF">DBRI1063_LOCUS1064</name>
</gene>
<keyword evidence="5" id="KW-0677">Repeat</keyword>
<dbReference type="Gene3D" id="3.30.70.330">
    <property type="match status" value="2"/>
</dbReference>
<feature type="region of interest" description="Disordered" evidence="11">
    <location>
        <begin position="1"/>
        <end position="45"/>
    </location>
</feature>
<dbReference type="GO" id="GO:0005681">
    <property type="term" value="C:spliceosomal complex"/>
    <property type="evidence" value="ECO:0007669"/>
    <property type="project" value="UniProtKB-KW"/>
</dbReference>
<evidence type="ECO:0000256" key="5">
    <source>
        <dbReference type="ARBA" id="ARBA00022737"/>
    </source>
</evidence>
<dbReference type="Pfam" id="PF00076">
    <property type="entry name" value="RRM_1"/>
    <property type="match status" value="2"/>
</dbReference>
<dbReference type="GO" id="GO:0003723">
    <property type="term" value="F:RNA binding"/>
    <property type="evidence" value="ECO:0007669"/>
    <property type="project" value="UniProtKB-UniRule"/>
</dbReference>
<dbReference type="GO" id="GO:0030532">
    <property type="term" value="C:small nuclear ribonucleoprotein complex"/>
    <property type="evidence" value="ECO:0007669"/>
    <property type="project" value="UniProtKB-ARBA"/>
</dbReference>
<evidence type="ECO:0000313" key="13">
    <source>
        <dbReference type="EMBL" id="CAD9314657.1"/>
    </source>
</evidence>
<dbReference type="EMBL" id="HBGN01001588">
    <property type="protein sequence ID" value="CAD9314657.1"/>
    <property type="molecule type" value="Transcribed_RNA"/>
</dbReference>
<dbReference type="EMBL" id="HBGN01001589">
    <property type="protein sequence ID" value="CAD9314658.1"/>
    <property type="molecule type" value="Transcribed_RNA"/>
</dbReference>
<dbReference type="SMART" id="SM00360">
    <property type="entry name" value="RRM"/>
    <property type="match status" value="2"/>
</dbReference>
<keyword evidence="9" id="KW-0687">Ribonucleoprotein</keyword>
<keyword evidence="8" id="KW-0539">Nucleus</keyword>
<dbReference type="PANTHER" id="PTHR10501">
    <property type="entry name" value="U1 SMALL NUCLEAR RIBONUCLEOPROTEIN A/U2 SMALL NUCLEAR RIBONUCLEOPROTEIN B"/>
    <property type="match status" value="1"/>
</dbReference>
<name>A0A6U3NXC0_9STRA</name>
<organism evidence="14">
    <name type="scientific">Ditylum brightwellii</name>
    <dbReference type="NCBI Taxonomy" id="49249"/>
    <lineage>
        <taxon>Eukaryota</taxon>
        <taxon>Sar</taxon>
        <taxon>Stramenopiles</taxon>
        <taxon>Ochrophyta</taxon>
        <taxon>Bacillariophyta</taxon>
        <taxon>Mediophyceae</taxon>
        <taxon>Lithodesmiophycidae</taxon>
        <taxon>Lithodesmiales</taxon>
        <taxon>Lithodesmiaceae</taxon>
        <taxon>Ditylum</taxon>
    </lineage>
</organism>
<dbReference type="SUPFAM" id="SSF54928">
    <property type="entry name" value="RNA-binding domain, RBD"/>
    <property type="match status" value="1"/>
</dbReference>
<evidence type="ECO:0000256" key="8">
    <source>
        <dbReference type="ARBA" id="ARBA00023242"/>
    </source>
</evidence>
<dbReference type="GO" id="GO:0008380">
    <property type="term" value="P:RNA splicing"/>
    <property type="evidence" value="ECO:0007669"/>
    <property type="project" value="UniProtKB-KW"/>
</dbReference>
<evidence type="ECO:0000313" key="14">
    <source>
        <dbReference type="EMBL" id="CAD9314658.1"/>
    </source>
</evidence>
<keyword evidence="4" id="KW-0747">Spliceosome</keyword>
<proteinExistence type="inferred from homology"/>
<feature type="region of interest" description="Disordered" evidence="11">
    <location>
        <begin position="180"/>
        <end position="231"/>
    </location>
</feature>
<keyword evidence="7" id="KW-0508">mRNA splicing</keyword>
<evidence type="ECO:0000256" key="4">
    <source>
        <dbReference type="ARBA" id="ARBA00022728"/>
    </source>
</evidence>
<dbReference type="EMBL" id="HBNS01024952">
    <property type="protein sequence ID" value="CAE4616315.1"/>
    <property type="molecule type" value="Transcribed_RNA"/>
</dbReference>
<accession>A0A6U3NXC0</accession>
<evidence type="ECO:0000256" key="10">
    <source>
        <dbReference type="PROSITE-ProRule" id="PRU00176"/>
    </source>
</evidence>
<comment type="subcellular location">
    <subcellularLocation>
        <location evidence="1">Nucleus</location>
    </subcellularLocation>
</comment>
<dbReference type="AlphaFoldDB" id="A0A6U3NXC0"/>
<dbReference type="CDD" id="cd12247">
    <property type="entry name" value="RRM2_U1A_like"/>
    <property type="match status" value="1"/>
</dbReference>
<evidence type="ECO:0000313" key="15">
    <source>
        <dbReference type="EMBL" id="CAE4616315.1"/>
    </source>
</evidence>
<evidence type="ECO:0000256" key="7">
    <source>
        <dbReference type="ARBA" id="ARBA00023187"/>
    </source>
</evidence>
<sequence length="306" mass="32249">MTDETAALPPPPGGAPPHSIPPPPPPPSSSADTTTPPSTNSKPLEISVPNATLYVSNIDWGIKKPVLKRALLALFGRHGKILDVITLRKEGLRGQAWIIYNEISSATAALRAEQNFCFFGKELKIAYAREKSDRVAKMDGTYIPKDRRVAKRRKLEEAAAAGGVGGGDVATMGSVDALATNGAPVPPTTASVGDVGGAETNGINPPTMTSAPPSAIPSAAIKSEDNTSSSTPSNILFASDLPAECNDMMLAMLFQVYAGYKEVRLPRPGAAFIEFDDEHHATLALKGLSGFNLTTNDRLNLSYAKV</sequence>
<comment type="similarity">
    <text evidence="2">Belongs to the RRM U1 A/B'' family.</text>
</comment>
<dbReference type="InterPro" id="IPR035979">
    <property type="entry name" value="RBD_domain_sf"/>
</dbReference>
<dbReference type="InterPro" id="IPR000504">
    <property type="entry name" value="RRM_dom"/>
</dbReference>
<evidence type="ECO:0000256" key="1">
    <source>
        <dbReference type="ARBA" id="ARBA00004123"/>
    </source>
</evidence>
<evidence type="ECO:0000256" key="2">
    <source>
        <dbReference type="ARBA" id="ARBA00007243"/>
    </source>
</evidence>
<feature type="domain" description="RRM" evidence="12">
    <location>
        <begin position="51"/>
        <end position="130"/>
    </location>
</feature>
<evidence type="ECO:0000256" key="11">
    <source>
        <dbReference type="SAM" id="MobiDB-lite"/>
    </source>
</evidence>
<reference evidence="14" key="1">
    <citation type="submission" date="2021-01" db="EMBL/GenBank/DDBJ databases">
        <authorList>
            <person name="Corre E."/>
            <person name="Pelletier E."/>
            <person name="Niang G."/>
            <person name="Scheremetjew M."/>
            <person name="Finn R."/>
            <person name="Kale V."/>
            <person name="Holt S."/>
            <person name="Cochrane G."/>
            <person name="Meng A."/>
            <person name="Brown T."/>
            <person name="Cohen L."/>
        </authorList>
    </citation>
    <scope>NUCLEOTIDE SEQUENCE</scope>
    <source>
        <strain evidence="15">GSO104</strain>
        <strain evidence="14">Pop2</strain>
    </source>
</reference>
<dbReference type="FunFam" id="3.30.70.330:FF:000039">
    <property type="entry name" value="U1 small nuclear ribonucleoprotein A"/>
    <property type="match status" value="1"/>
</dbReference>
<keyword evidence="6 10" id="KW-0694">RNA-binding</keyword>
<feature type="compositionally biased region" description="Low complexity" evidence="11">
    <location>
        <begin position="210"/>
        <end position="221"/>
    </location>
</feature>
<dbReference type="CDD" id="cd12246">
    <property type="entry name" value="RRM1_U1A_like"/>
    <property type="match status" value="1"/>
</dbReference>
<protein>
    <recommendedName>
        <fullName evidence="12">RRM domain-containing protein</fullName>
    </recommendedName>
</protein>
<evidence type="ECO:0000256" key="9">
    <source>
        <dbReference type="ARBA" id="ARBA00023274"/>
    </source>
</evidence>
<evidence type="ECO:0000259" key="12">
    <source>
        <dbReference type="PROSITE" id="PS50102"/>
    </source>
</evidence>
<dbReference type="InterPro" id="IPR012677">
    <property type="entry name" value="Nucleotide-bd_a/b_plait_sf"/>
</dbReference>
<feature type="compositionally biased region" description="Pro residues" evidence="11">
    <location>
        <begin position="8"/>
        <end position="28"/>
    </location>
</feature>
<dbReference type="PROSITE" id="PS50102">
    <property type="entry name" value="RRM"/>
    <property type="match status" value="2"/>
</dbReference>
<evidence type="ECO:0000256" key="3">
    <source>
        <dbReference type="ARBA" id="ARBA00022664"/>
    </source>
</evidence>
<evidence type="ECO:0000256" key="6">
    <source>
        <dbReference type="ARBA" id="ARBA00022884"/>
    </source>
</evidence>
<feature type="compositionally biased region" description="Low complexity" evidence="11">
    <location>
        <begin position="29"/>
        <end position="39"/>
    </location>
</feature>
<dbReference type="GO" id="GO:0006397">
    <property type="term" value="P:mRNA processing"/>
    <property type="evidence" value="ECO:0007669"/>
    <property type="project" value="UniProtKB-KW"/>
</dbReference>
<feature type="domain" description="RRM" evidence="12">
    <location>
        <begin position="234"/>
        <end position="306"/>
    </location>
</feature>
<dbReference type="FunFam" id="3.30.70.330:FF:000029">
    <property type="entry name" value="U2 small nuclear ribonucleoprotein B"/>
    <property type="match status" value="1"/>
</dbReference>
<keyword evidence="3" id="KW-0507">mRNA processing</keyword>